<name>A0ABS4EY47_9CLOT</name>
<accession>A0ABS4EY47</accession>
<reference evidence="1 2" key="1">
    <citation type="submission" date="2021-03" db="EMBL/GenBank/DDBJ databases">
        <title>Genomic Encyclopedia of Type Strains, Phase IV (KMG-IV): sequencing the most valuable type-strain genomes for metagenomic binning, comparative biology and taxonomic classification.</title>
        <authorList>
            <person name="Goeker M."/>
        </authorList>
    </citation>
    <scope>NUCLEOTIDE SEQUENCE [LARGE SCALE GENOMIC DNA]</scope>
    <source>
        <strain evidence="1 2">DSM 3984</strain>
    </source>
</reference>
<keyword evidence="2" id="KW-1185">Reference proteome</keyword>
<comment type="caution">
    <text evidence="1">The sequence shown here is derived from an EMBL/GenBank/DDBJ whole genome shotgun (WGS) entry which is preliminary data.</text>
</comment>
<dbReference type="EMBL" id="JAGGJZ010000001">
    <property type="protein sequence ID" value="MBP1888922.1"/>
    <property type="molecule type" value="Genomic_DNA"/>
</dbReference>
<dbReference type="Proteomes" id="UP000783390">
    <property type="component" value="Unassembled WGS sequence"/>
</dbReference>
<proteinExistence type="predicted"/>
<evidence type="ECO:0000313" key="1">
    <source>
        <dbReference type="EMBL" id="MBP1888922.1"/>
    </source>
</evidence>
<sequence length="115" mass="13328">MDLSLIKENRLNSLNQKYKPIIKIYNDTVNIVNSISIANNEPIDIIICKLYILTNNVNQTLKILTNSNFKINNRKINSTDISETLKSIPKSETNIYRLFARNQFINNKKKSKLLT</sequence>
<protein>
    <submittedName>
        <fullName evidence="1">Uncharacterized protein</fullName>
    </submittedName>
</protein>
<evidence type="ECO:0000313" key="2">
    <source>
        <dbReference type="Proteomes" id="UP000783390"/>
    </source>
</evidence>
<dbReference type="RefSeq" id="WP_209795638.1">
    <property type="nucleotide sequence ID" value="NZ_JAGGJZ010000001.1"/>
</dbReference>
<organism evidence="1 2">
    <name type="scientific">Clostridium moniliforme</name>
    <dbReference type="NCBI Taxonomy" id="39489"/>
    <lineage>
        <taxon>Bacteria</taxon>
        <taxon>Bacillati</taxon>
        <taxon>Bacillota</taxon>
        <taxon>Clostridia</taxon>
        <taxon>Eubacteriales</taxon>
        <taxon>Clostridiaceae</taxon>
        <taxon>Clostridium</taxon>
    </lineage>
</organism>
<gene>
    <name evidence="1" type="ORF">J2Z53_000501</name>
</gene>